<dbReference type="InterPro" id="IPR009057">
    <property type="entry name" value="Homeodomain-like_sf"/>
</dbReference>
<organism evidence="5 6">
    <name type="scientific">Tenggerimyces flavus</name>
    <dbReference type="NCBI Taxonomy" id="1708749"/>
    <lineage>
        <taxon>Bacteria</taxon>
        <taxon>Bacillati</taxon>
        <taxon>Actinomycetota</taxon>
        <taxon>Actinomycetes</taxon>
        <taxon>Propionibacteriales</taxon>
        <taxon>Nocardioidaceae</taxon>
        <taxon>Tenggerimyces</taxon>
    </lineage>
</organism>
<dbReference type="PROSITE" id="PS50977">
    <property type="entry name" value="HTH_TETR_2"/>
    <property type="match status" value="1"/>
</dbReference>
<dbReference type="Gene3D" id="1.10.357.10">
    <property type="entry name" value="Tetracycline Repressor, domain 2"/>
    <property type="match status" value="1"/>
</dbReference>
<dbReference type="RefSeq" id="WP_205122722.1">
    <property type="nucleotide sequence ID" value="NZ_JAFBCM010000001.1"/>
</dbReference>
<dbReference type="PRINTS" id="PR00455">
    <property type="entry name" value="HTHTETR"/>
</dbReference>
<dbReference type="Pfam" id="PF00440">
    <property type="entry name" value="TetR_N"/>
    <property type="match status" value="1"/>
</dbReference>
<name>A0ABV7YBP6_9ACTN</name>
<evidence type="ECO:0000256" key="3">
    <source>
        <dbReference type="SAM" id="MobiDB-lite"/>
    </source>
</evidence>
<evidence type="ECO:0000256" key="2">
    <source>
        <dbReference type="PROSITE-ProRule" id="PRU00335"/>
    </source>
</evidence>
<feature type="compositionally biased region" description="Basic residues" evidence="3">
    <location>
        <begin position="1"/>
        <end position="11"/>
    </location>
</feature>
<keyword evidence="6" id="KW-1185">Reference proteome</keyword>
<dbReference type="EMBL" id="JBHRZH010000016">
    <property type="protein sequence ID" value="MFC3762721.1"/>
    <property type="molecule type" value="Genomic_DNA"/>
</dbReference>
<keyword evidence="1 2" id="KW-0238">DNA-binding</keyword>
<feature type="DNA-binding region" description="H-T-H motif" evidence="2">
    <location>
        <begin position="40"/>
        <end position="59"/>
    </location>
</feature>
<dbReference type="PANTHER" id="PTHR30055:SF235">
    <property type="entry name" value="TRANSCRIPTIONAL REGULATORY PROTEIN"/>
    <property type="match status" value="1"/>
</dbReference>
<protein>
    <submittedName>
        <fullName evidence="5">TetR family transcriptional regulator</fullName>
    </submittedName>
</protein>
<evidence type="ECO:0000313" key="6">
    <source>
        <dbReference type="Proteomes" id="UP001595699"/>
    </source>
</evidence>
<comment type="caution">
    <text evidence="5">The sequence shown here is derived from an EMBL/GenBank/DDBJ whole genome shotgun (WGS) entry which is preliminary data.</text>
</comment>
<dbReference type="InterPro" id="IPR050109">
    <property type="entry name" value="HTH-type_TetR-like_transc_reg"/>
</dbReference>
<evidence type="ECO:0000259" key="4">
    <source>
        <dbReference type="PROSITE" id="PS50977"/>
    </source>
</evidence>
<proteinExistence type="predicted"/>
<dbReference type="PANTHER" id="PTHR30055">
    <property type="entry name" value="HTH-TYPE TRANSCRIPTIONAL REGULATOR RUTR"/>
    <property type="match status" value="1"/>
</dbReference>
<dbReference type="Gene3D" id="1.10.10.60">
    <property type="entry name" value="Homeodomain-like"/>
    <property type="match status" value="1"/>
</dbReference>
<dbReference type="SUPFAM" id="SSF48498">
    <property type="entry name" value="Tetracyclin repressor-like, C-terminal domain"/>
    <property type="match status" value="1"/>
</dbReference>
<dbReference type="InterPro" id="IPR041678">
    <property type="entry name" value="TetR_C_16"/>
</dbReference>
<dbReference type="InterPro" id="IPR036271">
    <property type="entry name" value="Tet_transcr_reg_TetR-rel_C_sf"/>
</dbReference>
<dbReference type="SUPFAM" id="SSF46689">
    <property type="entry name" value="Homeodomain-like"/>
    <property type="match status" value="1"/>
</dbReference>
<reference evidence="6" key="1">
    <citation type="journal article" date="2019" name="Int. J. Syst. Evol. Microbiol.">
        <title>The Global Catalogue of Microorganisms (GCM) 10K type strain sequencing project: providing services to taxonomists for standard genome sequencing and annotation.</title>
        <authorList>
            <consortium name="The Broad Institute Genomics Platform"/>
            <consortium name="The Broad Institute Genome Sequencing Center for Infectious Disease"/>
            <person name="Wu L."/>
            <person name="Ma J."/>
        </authorList>
    </citation>
    <scope>NUCLEOTIDE SEQUENCE [LARGE SCALE GENOMIC DNA]</scope>
    <source>
        <strain evidence="6">CGMCC 4.7241</strain>
    </source>
</reference>
<feature type="region of interest" description="Disordered" evidence="3">
    <location>
        <begin position="1"/>
        <end position="20"/>
    </location>
</feature>
<sequence length="202" mass="22184">MSRATKSRGPGRRPGAPDTRGEIIEVARAEFAARGFEGTSIRGVARAAGVDPALIHHYFGSKDDLFLAVMDVPFDPRDFVKLMVDSPYDEVGTIVVRTFLGLWERSEIQQRFRGLLGSALTNEAAAELMRTALTRLLFDAVADRIHEEDGRLRANLAGSQLIGLAMARYVIRLEPLASTPTDEVIAWIAPTLQRYLHGPTPG</sequence>
<gene>
    <name evidence="5" type="ORF">ACFOUW_17900</name>
</gene>
<feature type="domain" description="HTH tetR-type" evidence="4">
    <location>
        <begin position="17"/>
        <end position="77"/>
    </location>
</feature>
<accession>A0ABV7YBP6</accession>
<evidence type="ECO:0000256" key="1">
    <source>
        <dbReference type="ARBA" id="ARBA00023125"/>
    </source>
</evidence>
<dbReference type="Proteomes" id="UP001595699">
    <property type="component" value="Unassembled WGS sequence"/>
</dbReference>
<evidence type="ECO:0000313" key="5">
    <source>
        <dbReference type="EMBL" id="MFC3762721.1"/>
    </source>
</evidence>
<dbReference type="InterPro" id="IPR001647">
    <property type="entry name" value="HTH_TetR"/>
</dbReference>
<dbReference type="Pfam" id="PF17920">
    <property type="entry name" value="TetR_C_16"/>
    <property type="match status" value="1"/>
</dbReference>